<dbReference type="PROSITE" id="PS50931">
    <property type="entry name" value="HTH_LYSR"/>
    <property type="match status" value="1"/>
</dbReference>
<reference evidence="6 7" key="1">
    <citation type="submission" date="2019-11" db="EMBL/GenBank/DDBJ databases">
        <title>Genome analysis of Rhizobacterium cereale a novel genus and species isolated from maize roots in North Spain.</title>
        <authorList>
            <person name="Menendez E."/>
            <person name="Flores-Felix J.D."/>
            <person name="Ramirez-Bahena M.-H."/>
            <person name="Igual J.M."/>
            <person name="Garcia-Fraile P."/>
            <person name="Peix A."/>
            <person name="Velazquez E."/>
        </authorList>
    </citation>
    <scope>NUCLEOTIDE SEQUENCE [LARGE SCALE GENOMIC DNA]</scope>
    <source>
        <strain evidence="6 7">RZME27</strain>
    </source>
</reference>
<comment type="caution">
    <text evidence="6">The sequence shown here is derived from an EMBL/GenBank/DDBJ whole genome shotgun (WGS) entry which is preliminary data.</text>
</comment>
<dbReference type="GO" id="GO:0003700">
    <property type="term" value="F:DNA-binding transcription factor activity"/>
    <property type="evidence" value="ECO:0007669"/>
    <property type="project" value="InterPro"/>
</dbReference>
<evidence type="ECO:0000256" key="4">
    <source>
        <dbReference type="ARBA" id="ARBA00023163"/>
    </source>
</evidence>
<dbReference type="FunFam" id="1.10.10.10:FF:000001">
    <property type="entry name" value="LysR family transcriptional regulator"/>
    <property type="match status" value="1"/>
</dbReference>
<dbReference type="InterPro" id="IPR000847">
    <property type="entry name" value="LysR_HTH_N"/>
</dbReference>
<dbReference type="InterPro" id="IPR036388">
    <property type="entry name" value="WH-like_DNA-bd_sf"/>
</dbReference>
<keyword evidence="7" id="KW-1185">Reference proteome</keyword>
<accession>A0A6A8AJI6</accession>
<name>A0A6A8AJI6_9HYPH</name>
<dbReference type="Proteomes" id="UP000435138">
    <property type="component" value="Unassembled WGS sequence"/>
</dbReference>
<organism evidence="6 7">
    <name type="scientific">Endobacterium cereale</name>
    <dbReference type="NCBI Taxonomy" id="2663029"/>
    <lineage>
        <taxon>Bacteria</taxon>
        <taxon>Pseudomonadati</taxon>
        <taxon>Pseudomonadota</taxon>
        <taxon>Alphaproteobacteria</taxon>
        <taxon>Hyphomicrobiales</taxon>
        <taxon>Rhizobiaceae</taxon>
        <taxon>Endobacterium</taxon>
    </lineage>
</organism>
<evidence type="ECO:0000259" key="5">
    <source>
        <dbReference type="PROSITE" id="PS50931"/>
    </source>
</evidence>
<sequence length="305" mass="32630">MTFEQLAIFVAVAEREHLTRGAEAVGLTPSAASSAIRNLEGFYGVELFHRVGRRIELTALGRSFLGEAKATLARAKSAELMLSEMSGLARGEIRVFASQTIASYWLPPILLKFKRLYPGVELKLTIGNTRMVADAIRDGLGEVGFIEGLIDEPALSVLPIVADRLVVVASPVHPFGDGRAIGHKDITAVTSWVLREKGSGTRSAFEEALSGMGIGVSDISVVLELPSNEAVVSAVRSGDCATAVSGMVAAPFLRQGLLVRAGIELPARNFAILRHKERHRGKAAEELERISRAAADEHKVGLMGL</sequence>
<comment type="similarity">
    <text evidence="1">Belongs to the LysR transcriptional regulatory family.</text>
</comment>
<dbReference type="Pfam" id="PF00126">
    <property type="entry name" value="HTH_1"/>
    <property type="match status" value="1"/>
</dbReference>
<protein>
    <submittedName>
        <fullName evidence="6">LysR family transcriptional regulator</fullName>
    </submittedName>
</protein>
<gene>
    <name evidence="6" type="ORF">GAO09_22970</name>
</gene>
<dbReference type="RefSeq" id="WP_153358120.1">
    <property type="nucleotide sequence ID" value="NZ_JAYKOO010000004.1"/>
</dbReference>
<dbReference type="PANTHER" id="PTHR30126:SF39">
    <property type="entry name" value="HTH-TYPE TRANSCRIPTIONAL REGULATOR CYSL"/>
    <property type="match status" value="1"/>
</dbReference>
<evidence type="ECO:0000313" key="7">
    <source>
        <dbReference type="Proteomes" id="UP000435138"/>
    </source>
</evidence>
<keyword evidence="4" id="KW-0804">Transcription</keyword>
<dbReference type="Gene3D" id="1.10.10.10">
    <property type="entry name" value="Winged helix-like DNA-binding domain superfamily/Winged helix DNA-binding domain"/>
    <property type="match status" value="1"/>
</dbReference>
<dbReference type="Pfam" id="PF03466">
    <property type="entry name" value="LysR_substrate"/>
    <property type="match status" value="1"/>
</dbReference>
<dbReference type="EMBL" id="WIXI01000049">
    <property type="protein sequence ID" value="MQY48901.1"/>
    <property type="molecule type" value="Genomic_DNA"/>
</dbReference>
<dbReference type="AlphaFoldDB" id="A0A6A8AJI6"/>
<dbReference type="Gene3D" id="3.40.190.290">
    <property type="match status" value="1"/>
</dbReference>
<evidence type="ECO:0000256" key="2">
    <source>
        <dbReference type="ARBA" id="ARBA00023015"/>
    </source>
</evidence>
<dbReference type="InterPro" id="IPR036390">
    <property type="entry name" value="WH_DNA-bd_sf"/>
</dbReference>
<feature type="domain" description="HTH lysR-type" evidence="5">
    <location>
        <begin position="1"/>
        <end position="58"/>
    </location>
</feature>
<evidence type="ECO:0000256" key="1">
    <source>
        <dbReference type="ARBA" id="ARBA00009437"/>
    </source>
</evidence>
<evidence type="ECO:0000256" key="3">
    <source>
        <dbReference type="ARBA" id="ARBA00023125"/>
    </source>
</evidence>
<dbReference type="InterPro" id="IPR005119">
    <property type="entry name" value="LysR_subst-bd"/>
</dbReference>
<keyword evidence="3" id="KW-0238">DNA-binding</keyword>
<dbReference type="SUPFAM" id="SSF53850">
    <property type="entry name" value="Periplasmic binding protein-like II"/>
    <property type="match status" value="1"/>
</dbReference>
<proteinExistence type="inferred from homology"/>
<dbReference type="SUPFAM" id="SSF46785">
    <property type="entry name" value="Winged helix' DNA-binding domain"/>
    <property type="match status" value="1"/>
</dbReference>
<evidence type="ECO:0000313" key="6">
    <source>
        <dbReference type="EMBL" id="MQY48901.1"/>
    </source>
</evidence>
<dbReference type="GO" id="GO:0000976">
    <property type="term" value="F:transcription cis-regulatory region binding"/>
    <property type="evidence" value="ECO:0007669"/>
    <property type="project" value="TreeGrafter"/>
</dbReference>
<keyword evidence="2" id="KW-0805">Transcription regulation</keyword>
<dbReference type="PANTHER" id="PTHR30126">
    <property type="entry name" value="HTH-TYPE TRANSCRIPTIONAL REGULATOR"/>
    <property type="match status" value="1"/>
</dbReference>